<dbReference type="Gene3D" id="3.40.50.150">
    <property type="entry name" value="Vaccinia Virus protein VP39"/>
    <property type="match status" value="1"/>
</dbReference>
<organism evidence="1 2">
    <name type="scientific">Roseospirillum parvum</name>
    <dbReference type="NCBI Taxonomy" id="83401"/>
    <lineage>
        <taxon>Bacteria</taxon>
        <taxon>Pseudomonadati</taxon>
        <taxon>Pseudomonadota</taxon>
        <taxon>Alphaproteobacteria</taxon>
        <taxon>Rhodospirillales</taxon>
        <taxon>Rhodospirillaceae</taxon>
        <taxon>Roseospirillum</taxon>
    </lineage>
</organism>
<dbReference type="Pfam" id="PF13578">
    <property type="entry name" value="Methyltransf_24"/>
    <property type="match status" value="1"/>
</dbReference>
<evidence type="ECO:0000313" key="1">
    <source>
        <dbReference type="EMBL" id="SDH50762.1"/>
    </source>
</evidence>
<dbReference type="OrthoDB" id="938855at2"/>
<name>A0A1G8CZE0_9PROT</name>
<keyword evidence="2" id="KW-1185">Reference proteome</keyword>
<keyword evidence="1" id="KW-0489">Methyltransferase</keyword>
<reference evidence="2" key="1">
    <citation type="submission" date="2016-10" db="EMBL/GenBank/DDBJ databases">
        <authorList>
            <person name="Varghese N."/>
            <person name="Submissions S."/>
        </authorList>
    </citation>
    <scope>NUCLEOTIDE SEQUENCE [LARGE SCALE GENOMIC DNA]</scope>
    <source>
        <strain evidence="2">930I</strain>
    </source>
</reference>
<dbReference type="EMBL" id="FNCV01000007">
    <property type="protein sequence ID" value="SDH50762.1"/>
    <property type="molecule type" value="Genomic_DNA"/>
</dbReference>
<keyword evidence="1" id="KW-0808">Transferase</keyword>
<sequence>MSSGLAPQLLKRLYVRLWRLAGGLAEGVGLLAWLDRRAGERRAAHWLRSLFAIHDIEAMVGLDVPWWTYRASDLVAAHLAARPGARVVEFGSGASTCWLARRAARVVSIEHHPGWFPVVAGVLARDGLDKVDLRLIEADSPPLPGGPYASGKPGQQRQSFRRYAHAADDLPGPFDLIVIDGRARLACLGAVLPRLAADGLVVFDNARRARYRAGLAELIRSHRLAALETRGLTPSLPYPEATLLLARDPARLESLRAVAGP</sequence>
<evidence type="ECO:0000313" key="2">
    <source>
        <dbReference type="Proteomes" id="UP000217076"/>
    </source>
</evidence>
<dbReference type="GO" id="GO:0032259">
    <property type="term" value="P:methylation"/>
    <property type="evidence" value="ECO:0007669"/>
    <property type="project" value="UniProtKB-KW"/>
</dbReference>
<proteinExistence type="predicted"/>
<gene>
    <name evidence="1" type="ORF">SAMN05421742_107138</name>
</gene>
<dbReference type="RefSeq" id="WP_092620115.1">
    <property type="nucleotide sequence ID" value="NZ_FNCV01000007.1"/>
</dbReference>
<dbReference type="STRING" id="83401.SAMN05421742_107138"/>
<dbReference type="Proteomes" id="UP000217076">
    <property type="component" value="Unassembled WGS sequence"/>
</dbReference>
<accession>A0A1G8CZE0</accession>
<protein>
    <submittedName>
        <fullName evidence="1">Methyltransferase domain-containing protein</fullName>
    </submittedName>
</protein>
<dbReference type="GO" id="GO:0008168">
    <property type="term" value="F:methyltransferase activity"/>
    <property type="evidence" value="ECO:0007669"/>
    <property type="project" value="UniProtKB-KW"/>
</dbReference>
<dbReference type="InterPro" id="IPR029063">
    <property type="entry name" value="SAM-dependent_MTases_sf"/>
</dbReference>
<dbReference type="AlphaFoldDB" id="A0A1G8CZE0"/>
<dbReference type="SUPFAM" id="SSF53335">
    <property type="entry name" value="S-adenosyl-L-methionine-dependent methyltransferases"/>
    <property type="match status" value="1"/>
</dbReference>